<accession>A0A8J6BBM0</accession>
<feature type="coiled-coil region" evidence="2">
    <location>
        <begin position="666"/>
        <end position="740"/>
    </location>
</feature>
<dbReference type="SUPFAM" id="SSF50978">
    <property type="entry name" value="WD40 repeat-like"/>
    <property type="match status" value="2"/>
</dbReference>
<dbReference type="OrthoDB" id="10251741at2759"/>
<keyword evidence="5" id="KW-1185">Reference proteome</keyword>
<dbReference type="PROSITE" id="PS50294">
    <property type="entry name" value="WD_REPEATS_REGION"/>
    <property type="match status" value="1"/>
</dbReference>
<feature type="region of interest" description="Disordered" evidence="3">
    <location>
        <begin position="1168"/>
        <end position="1190"/>
    </location>
</feature>
<reference evidence="4" key="1">
    <citation type="submission" date="2021-05" db="EMBL/GenBank/DDBJ databases">
        <title>A free-living protist that lacks canonical eukaryotic 1 DNA replication and segregation systems.</title>
        <authorList>
            <person name="Salas-Leiva D.E."/>
            <person name="Tromer E.C."/>
            <person name="Curtis B.A."/>
            <person name="Jerlstrom-Hultqvist J."/>
            <person name="Kolisko M."/>
            <person name="Yi Z."/>
            <person name="Salas-Leiva J.S."/>
            <person name="Gallot-Lavallee L."/>
            <person name="Kops G.J.P.L."/>
            <person name="Archibald J.M."/>
            <person name="Simpson A.G.B."/>
            <person name="Roger A.J."/>
        </authorList>
    </citation>
    <scope>NUCLEOTIDE SEQUENCE</scope>
    <source>
        <strain evidence="4">BICM</strain>
    </source>
</reference>
<proteinExistence type="predicted"/>
<dbReference type="Proteomes" id="UP000717585">
    <property type="component" value="Unassembled WGS sequence"/>
</dbReference>
<evidence type="ECO:0000256" key="1">
    <source>
        <dbReference type="PROSITE-ProRule" id="PRU00221"/>
    </source>
</evidence>
<keyword evidence="2" id="KW-0175">Coiled coil</keyword>
<evidence type="ECO:0000256" key="2">
    <source>
        <dbReference type="SAM" id="Coils"/>
    </source>
</evidence>
<feature type="repeat" description="WD" evidence="1">
    <location>
        <begin position="481"/>
        <end position="522"/>
    </location>
</feature>
<keyword evidence="1" id="KW-0853">WD repeat</keyword>
<sequence>MSTAIVPLFSRGIDATKNVVYINENTVAHVSGVQVCLHQLETKQQSFFHTSPKTESISAIALSANNRYLAVAERGDVASISIWDVQAFSRKKVLTAEGTSAREFAQLAFAPDNQHIVALTCEPDWALCVFKLGAKQSKPLDIVKDVCGPSNPIKYISFSPQDSGLWAVSGGDLVKFYRYTEKQIREVSAVKTDTDIVFTCHCWVDDNAVVVGTEHHGCLLADATGDVKMTLPPAQPSTPDARITCCATLGQGFVVGLDNAVAVVYQPAEGRELFKPGHTLTVPSDLRDRAVMSSVTASLGGDAAPLHFTSIAVSSSHEALCLVTSACSLLHTNLVSAELRARVDGESNNSITLQEVGLGGHNGECVDTDLCLRRPLIATVGRDQMLNIYDYEERVLEFSKQFAEQVHAVALHPSGFYIALAINDRVRLGALLNDDIRDHKEFNLKGVRVLEFSQGGMYLAAVSNQLVYIFNVYTFELVVTLRGHSSKVRAVSWGRGDATLTTAGMDGAVYTWSLPDGRRVQDCVVKGCPYTSVLMSKDGETILAAASDMTVKKIMDDSVVGEIAQGSIPRQLAVTPNESHLIVGTATGALRLYALPFDETKGADLLFETGAHAGLIHKLRVTPDGTRIVSVGMDGVLLVHQLQDPAALGGEAPFQAQEILVARTEMADKTALVRELQTKIDELTVQGEYQLRLREMGHQEELKAESAKWSEEVEREKAKLEQTEHDKAELEINLQRRMKTVEEEHVQELQQLELQYQQKLVLEVERYAALQAERDSGTKKADEHAAQLIASHERIIQDLTSSYEEKVQELSLLLENALQKNDDLQREFDETRDQMEDDADTELDEMRRTYETQLDGEKDMTLRLKGENGVLRRRFTVLKNRIQEQDEQLEKKGQVQQDLLQKIEGHKKDKEGLRKEITERDETIADKERRIYDLKKKNQELEKFKFVLDYKIKELKKQIEPRELEIGSMHEQIREMDAELERFHKQNSRLELQITDLKLKIDALQRDGATTRRKLADSDSRRQGMEADIGDLVQLIQEPKKLKEAARTLHKKHVTGIAKAAAVDEDLRDEHERQRVYLERTVRGLKTQLEKETRVRSADHRHILQENVELIKEINMLRKELKSVRAQAMQTAPGKVAQAGPAEKQLRRDLEAQRSEMVRLRQRVAELEDTQAMRPTSREELPQLDDMNMM</sequence>
<organism evidence="4 5">
    <name type="scientific">Carpediemonas membranifera</name>
    <dbReference type="NCBI Taxonomy" id="201153"/>
    <lineage>
        <taxon>Eukaryota</taxon>
        <taxon>Metamonada</taxon>
        <taxon>Carpediemonas-like organisms</taxon>
        <taxon>Carpediemonas</taxon>
    </lineage>
</organism>
<evidence type="ECO:0000256" key="3">
    <source>
        <dbReference type="SAM" id="MobiDB-lite"/>
    </source>
</evidence>
<dbReference type="InterPro" id="IPR001680">
    <property type="entry name" value="WD40_rpt"/>
</dbReference>
<evidence type="ECO:0000313" key="5">
    <source>
        <dbReference type="Proteomes" id="UP000717585"/>
    </source>
</evidence>
<dbReference type="EMBL" id="JAHDYR010000019">
    <property type="protein sequence ID" value="KAG9393987.1"/>
    <property type="molecule type" value="Genomic_DNA"/>
</dbReference>
<protein>
    <submittedName>
        <fullName evidence="4">WD domain, G-beta repeat</fullName>
    </submittedName>
</protein>
<dbReference type="InterPro" id="IPR052993">
    <property type="entry name" value="CFA-57"/>
</dbReference>
<dbReference type="Gene3D" id="2.130.10.10">
    <property type="entry name" value="YVTN repeat-like/Quinoprotein amine dehydrogenase"/>
    <property type="match status" value="3"/>
</dbReference>
<comment type="caution">
    <text evidence="4">The sequence shown here is derived from an EMBL/GenBank/DDBJ whole genome shotgun (WGS) entry which is preliminary data.</text>
</comment>
<dbReference type="PROSITE" id="PS50082">
    <property type="entry name" value="WD_REPEATS_2"/>
    <property type="match status" value="1"/>
</dbReference>
<feature type="coiled-coil region" evidence="2">
    <location>
        <begin position="800"/>
        <end position="841"/>
    </location>
</feature>
<evidence type="ECO:0000313" key="4">
    <source>
        <dbReference type="EMBL" id="KAG9393987.1"/>
    </source>
</evidence>
<dbReference type="InterPro" id="IPR036322">
    <property type="entry name" value="WD40_repeat_dom_sf"/>
</dbReference>
<dbReference type="SMART" id="SM00320">
    <property type="entry name" value="WD40"/>
    <property type="match status" value="7"/>
</dbReference>
<dbReference type="InterPro" id="IPR015943">
    <property type="entry name" value="WD40/YVTN_repeat-like_dom_sf"/>
</dbReference>
<dbReference type="PANTHER" id="PTHR32215">
    <property type="entry name" value="CILIA- AND FLAGELLA-ASSOCIATED PROTEIN 57"/>
    <property type="match status" value="1"/>
</dbReference>
<dbReference type="AlphaFoldDB" id="A0A8J6BBM0"/>
<feature type="coiled-coil region" evidence="2">
    <location>
        <begin position="973"/>
        <end position="1007"/>
    </location>
</feature>
<gene>
    <name evidence="4" type="ORF">J8273_4587</name>
</gene>
<dbReference type="Pfam" id="PF00400">
    <property type="entry name" value="WD40"/>
    <property type="match status" value="1"/>
</dbReference>
<feature type="coiled-coil region" evidence="2">
    <location>
        <begin position="896"/>
        <end position="944"/>
    </location>
</feature>
<dbReference type="PANTHER" id="PTHR32215:SF0">
    <property type="entry name" value="CILIA- AND FLAGELLA-ASSOCIATED PROTEIN 57"/>
    <property type="match status" value="1"/>
</dbReference>
<name>A0A8J6BBM0_9EUKA</name>